<keyword evidence="3" id="KW-1185">Reference proteome</keyword>
<dbReference type="Pfam" id="PF05016">
    <property type="entry name" value="ParE_toxin"/>
    <property type="match status" value="1"/>
</dbReference>
<accession>A0A1T4WJH3</accession>
<dbReference type="RefSeq" id="WP_078811599.1">
    <property type="nucleotide sequence ID" value="NZ_FUYE01000001.1"/>
</dbReference>
<dbReference type="Gene3D" id="3.30.2310.20">
    <property type="entry name" value="RelE-like"/>
    <property type="match status" value="1"/>
</dbReference>
<evidence type="ECO:0000313" key="3">
    <source>
        <dbReference type="Proteomes" id="UP000190774"/>
    </source>
</evidence>
<keyword evidence="1" id="KW-1277">Toxin-antitoxin system</keyword>
<dbReference type="STRING" id="48467.SAMN02745166_00383"/>
<dbReference type="EMBL" id="FUYE01000001">
    <property type="protein sequence ID" value="SKA77472.1"/>
    <property type="molecule type" value="Genomic_DNA"/>
</dbReference>
<evidence type="ECO:0000313" key="2">
    <source>
        <dbReference type="EMBL" id="SKA77472.1"/>
    </source>
</evidence>
<dbReference type="InterPro" id="IPR035093">
    <property type="entry name" value="RelE/ParE_toxin_dom_sf"/>
</dbReference>
<protein>
    <submittedName>
        <fullName evidence="2">ParE toxin of type II toxin-antitoxin system, parDE</fullName>
    </submittedName>
</protein>
<evidence type="ECO:0000256" key="1">
    <source>
        <dbReference type="ARBA" id="ARBA00022649"/>
    </source>
</evidence>
<dbReference type="AlphaFoldDB" id="A0A1T4WJH3"/>
<proteinExistence type="predicted"/>
<reference evidence="3" key="1">
    <citation type="submission" date="2017-02" db="EMBL/GenBank/DDBJ databases">
        <authorList>
            <person name="Varghese N."/>
            <person name="Submissions S."/>
        </authorList>
    </citation>
    <scope>NUCLEOTIDE SEQUENCE [LARGE SCALE GENOMIC DNA]</scope>
    <source>
        <strain evidence="3">ATCC 700200</strain>
    </source>
</reference>
<sequence>MIVSFEAQALEEYQDAAQYSEDRFGLGKAFVLAMEQALEAIALNPERYQSVGEGIRIFRMKRFPYYLFYHFSDELKQVVIYAVAHHRRQSDYWRGRLPER</sequence>
<dbReference type="InterPro" id="IPR007712">
    <property type="entry name" value="RelE/ParE_toxin"/>
</dbReference>
<dbReference type="Proteomes" id="UP000190774">
    <property type="component" value="Unassembled WGS sequence"/>
</dbReference>
<dbReference type="OrthoDB" id="199685at2"/>
<organism evidence="2 3">
    <name type="scientific">Prosthecobacter debontii</name>
    <dbReference type="NCBI Taxonomy" id="48467"/>
    <lineage>
        <taxon>Bacteria</taxon>
        <taxon>Pseudomonadati</taxon>
        <taxon>Verrucomicrobiota</taxon>
        <taxon>Verrucomicrobiia</taxon>
        <taxon>Verrucomicrobiales</taxon>
        <taxon>Verrucomicrobiaceae</taxon>
        <taxon>Prosthecobacter</taxon>
    </lineage>
</organism>
<gene>
    <name evidence="2" type="ORF">SAMN02745166_00383</name>
</gene>
<name>A0A1T4WJH3_9BACT</name>